<name>A0A841JP00_9BACT</name>
<evidence type="ECO:0000313" key="3">
    <source>
        <dbReference type="EMBL" id="MBB6142155.1"/>
    </source>
</evidence>
<keyword evidence="1" id="KW-0732">Signal</keyword>
<dbReference type="OrthoDB" id="121974at2"/>
<reference evidence="3 4" key="1">
    <citation type="submission" date="2020-08" db="EMBL/GenBank/DDBJ databases">
        <title>Genomic Encyclopedia of Type Strains, Phase IV (KMG-IV): sequencing the most valuable type-strain genomes for metagenomic binning, comparative biology and taxonomic classification.</title>
        <authorList>
            <person name="Goeker M."/>
        </authorList>
    </citation>
    <scope>NUCLEOTIDE SEQUENCE [LARGE SCALE GENOMIC DNA]</scope>
    <source>
        <strain evidence="3 4">DSM 103733</strain>
    </source>
</reference>
<evidence type="ECO:0000259" key="2">
    <source>
        <dbReference type="Pfam" id="PF14534"/>
    </source>
</evidence>
<protein>
    <recommendedName>
        <fullName evidence="2">DUF4440 domain-containing protein</fullName>
    </recommendedName>
</protein>
<dbReference type="EMBL" id="JACHEK010000001">
    <property type="protein sequence ID" value="MBB6142155.1"/>
    <property type="molecule type" value="Genomic_DNA"/>
</dbReference>
<dbReference type="InterPro" id="IPR032710">
    <property type="entry name" value="NTF2-like_dom_sf"/>
</dbReference>
<feature type="signal peptide" evidence="1">
    <location>
        <begin position="1"/>
        <end position="21"/>
    </location>
</feature>
<feature type="chain" id="PRO_5032945868" description="DUF4440 domain-containing protein" evidence="1">
    <location>
        <begin position="22"/>
        <end position="146"/>
    </location>
</feature>
<feature type="domain" description="DUF4440" evidence="2">
    <location>
        <begin position="28"/>
        <end position="134"/>
    </location>
</feature>
<dbReference type="InterPro" id="IPR027843">
    <property type="entry name" value="DUF4440"/>
</dbReference>
<keyword evidence="4" id="KW-1185">Reference proteome</keyword>
<dbReference type="SUPFAM" id="SSF54427">
    <property type="entry name" value="NTF2-like"/>
    <property type="match status" value="1"/>
</dbReference>
<evidence type="ECO:0000256" key="1">
    <source>
        <dbReference type="SAM" id="SignalP"/>
    </source>
</evidence>
<accession>A0A841JP00</accession>
<organism evidence="3 4">
    <name type="scientific">Silvibacterium bohemicum</name>
    <dbReference type="NCBI Taxonomy" id="1577686"/>
    <lineage>
        <taxon>Bacteria</taxon>
        <taxon>Pseudomonadati</taxon>
        <taxon>Acidobacteriota</taxon>
        <taxon>Terriglobia</taxon>
        <taxon>Terriglobales</taxon>
        <taxon>Acidobacteriaceae</taxon>
        <taxon>Silvibacterium</taxon>
    </lineage>
</organism>
<dbReference type="Gene3D" id="3.10.450.50">
    <property type="match status" value="1"/>
</dbReference>
<gene>
    <name evidence="3" type="ORF">HNQ77_000093</name>
</gene>
<sequence>MKMKFVSVAFTILSFVGPLHAEDVKKVILANETASWQAWVGTRIDIPAAQKLLAPGYVDIDASGVAWSADEMFAQMKNCGISYFKFKDPQVHLLTPNSAAIVYGVDATAMCGDQKISADLLASSVWVKRNGKWLTEIHTETPAKQK</sequence>
<dbReference type="Proteomes" id="UP000538666">
    <property type="component" value="Unassembled WGS sequence"/>
</dbReference>
<comment type="caution">
    <text evidence="3">The sequence shown here is derived from an EMBL/GenBank/DDBJ whole genome shotgun (WGS) entry which is preliminary data.</text>
</comment>
<dbReference type="Pfam" id="PF14534">
    <property type="entry name" value="DUF4440"/>
    <property type="match status" value="1"/>
</dbReference>
<proteinExistence type="predicted"/>
<evidence type="ECO:0000313" key="4">
    <source>
        <dbReference type="Proteomes" id="UP000538666"/>
    </source>
</evidence>
<dbReference type="AlphaFoldDB" id="A0A841JP00"/>